<dbReference type="GO" id="GO:0003677">
    <property type="term" value="F:DNA binding"/>
    <property type="evidence" value="ECO:0007669"/>
    <property type="project" value="InterPro"/>
</dbReference>
<dbReference type="GO" id="GO:0009307">
    <property type="term" value="P:DNA restriction-modification system"/>
    <property type="evidence" value="ECO:0007669"/>
    <property type="project" value="UniProtKB-KW"/>
</dbReference>
<evidence type="ECO:0000256" key="4">
    <source>
        <dbReference type="ARBA" id="ARBA00022679"/>
    </source>
</evidence>
<keyword evidence="3" id="KW-0489">Methyltransferase</keyword>
<evidence type="ECO:0000256" key="8">
    <source>
        <dbReference type="SAM" id="MobiDB-lite"/>
    </source>
</evidence>
<reference evidence="9" key="1">
    <citation type="journal article" date="2020" name="Nature">
        <title>Giant virus diversity and host interactions through global metagenomics.</title>
        <authorList>
            <person name="Schulz F."/>
            <person name="Roux S."/>
            <person name="Paez-Espino D."/>
            <person name="Jungbluth S."/>
            <person name="Walsh D.A."/>
            <person name="Denef V.J."/>
            <person name="McMahon K.D."/>
            <person name="Konstantinidis K.T."/>
            <person name="Eloe-Fadrosh E.A."/>
            <person name="Kyrpides N.C."/>
            <person name="Woyke T."/>
        </authorList>
    </citation>
    <scope>NUCLEOTIDE SEQUENCE</scope>
    <source>
        <strain evidence="9">GVMAG-M-3300024261-37</strain>
    </source>
</reference>
<evidence type="ECO:0000256" key="3">
    <source>
        <dbReference type="ARBA" id="ARBA00022603"/>
    </source>
</evidence>
<protein>
    <recommendedName>
        <fullName evidence="2">site-specific DNA-methyltransferase (cytosine-N(4)-specific)</fullName>
        <ecNumber evidence="2">2.1.1.113</ecNumber>
    </recommendedName>
</protein>
<dbReference type="GO" id="GO:0032259">
    <property type="term" value="P:methylation"/>
    <property type="evidence" value="ECO:0007669"/>
    <property type="project" value="UniProtKB-KW"/>
</dbReference>
<dbReference type="AlphaFoldDB" id="A0A6C0IPJ6"/>
<evidence type="ECO:0000256" key="2">
    <source>
        <dbReference type="ARBA" id="ARBA00012185"/>
    </source>
</evidence>
<dbReference type="GO" id="GO:0015667">
    <property type="term" value="F:site-specific DNA-methyltransferase (cytosine-N4-specific) activity"/>
    <property type="evidence" value="ECO:0007669"/>
    <property type="project" value="UniProtKB-EC"/>
</dbReference>
<dbReference type="SUPFAM" id="SSF53335">
    <property type="entry name" value="S-adenosyl-L-methionine-dependent methyltransferases"/>
    <property type="match status" value="1"/>
</dbReference>
<dbReference type="EMBL" id="MN740234">
    <property type="protein sequence ID" value="QHT95134.1"/>
    <property type="molecule type" value="Genomic_DNA"/>
</dbReference>
<accession>A0A6C0IPJ6</accession>
<proteinExistence type="inferred from homology"/>
<feature type="compositionally biased region" description="Basic residues" evidence="8">
    <location>
        <begin position="1"/>
        <end position="16"/>
    </location>
</feature>
<comment type="catalytic activity">
    <reaction evidence="7">
        <text>a 2'-deoxycytidine in DNA + S-adenosyl-L-methionine = an N(4)-methyl-2'-deoxycytidine in DNA + S-adenosyl-L-homocysteine + H(+)</text>
        <dbReference type="Rhea" id="RHEA:16857"/>
        <dbReference type="Rhea" id="RHEA-COMP:11369"/>
        <dbReference type="Rhea" id="RHEA-COMP:13674"/>
        <dbReference type="ChEBI" id="CHEBI:15378"/>
        <dbReference type="ChEBI" id="CHEBI:57856"/>
        <dbReference type="ChEBI" id="CHEBI:59789"/>
        <dbReference type="ChEBI" id="CHEBI:85452"/>
        <dbReference type="ChEBI" id="CHEBI:137933"/>
        <dbReference type="EC" id="2.1.1.113"/>
    </reaction>
</comment>
<sequence>MTNKTRKKRGGLKSPRRTPLNKTFKKYNKSSKYPYKKITQKMALEDFDKLKKVDEGNWRSIKGIRMVDYGTYKLRVRTKYRGKSNVERWKSKSHREKMLGFAQRLHTGIYNKTGKGKVEDIIRSAISLAWSTINSMRPAYAMNMYKAHGATRVLDITAGWGARMVGAMAADIDYIGIDSNQKLKPAYNKIKKLMNGKGKSKSNVKLLFQKAESVDFSKLGYYDFVFTSPPYEYLELYEGMEKYDGEVGQASSGLKLKGRPEFYEKFLIPTLKEAYKYLPKGKFLCLNMPDSMYDEIKSRWKPADKCDLDYMISKRHGSTLKVSERKGKEKVYCWKSKYFLWQK</sequence>
<evidence type="ECO:0000256" key="7">
    <source>
        <dbReference type="ARBA" id="ARBA00049120"/>
    </source>
</evidence>
<name>A0A6C0IPJ6_9ZZZZ</name>
<keyword evidence="4" id="KW-0808">Transferase</keyword>
<evidence type="ECO:0000256" key="1">
    <source>
        <dbReference type="ARBA" id="ARBA00010203"/>
    </source>
</evidence>
<dbReference type="CDD" id="cd02440">
    <property type="entry name" value="AdoMet_MTases"/>
    <property type="match status" value="1"/>
</dbReference>
<dbReference type="PROSITE" id="PS00093">
    <property type="entry name" value="N4_MTASE"/>
    <property type="match status" value="1"/>
</dbReference>
<organism evidence="9">
    <name type="scientific">viral metagenome</name>
    <dbReference type="NCBI Taxonomy" id="1070528"/>
    <lineage>
        <taxon>unclassified sequences</taxon>
        <taxon>metagenomes</taxon>
        <taxon>organismal metagenomes</taxon>
    </lineage>
</organism>
<dbReference type="InterPro" id="IPR017985">
    <property type="entry name" value="MeTrfase_CN4_CS"/>
</dbReference>
<comment type="similarity">
    <text evidence="1">Belongs to the N(4)/N(6)-methyltransferase family. N(4) subfamily.</text>
</comment>
<keyword evidence="5" id="KW-0949">S-adenosyl-L-methionine</keyword>
<keyword evidence="6" id="KW-0680">Restriction system</keyword>
<dbReference type="EC" id="2.1.1.113" evidence="2"/>
<dbReference type="InterPro" id="IPR029063">
    <property type="entry name" value="SAM-dependent_MTases_sf"/>
</dbReference>
<dbReference type="Gene3D" id="3.40.50.150">
    <property type="entry name" value="Vaccinia Virus protein VP39"/>
    <property type="match status" value="1"/>
</dbReference>
<evidence type="ECO:0000256" key="6">
    <source>
        <dbReference type="ARBA" id="ARBA00022747"/>
    </source>
</evidence>
<evidence type="ECO:0000313" key="9">
    <source>
        <dbReference type="EMBL" id="QHT95134.1"/>
    </source>
</evidence>
<feature type="region of interest" description="Disordered" evidence="8">
    <location>
        <begin position="1"/>
        <end position="23"/>
    </location>
</feature>
<evidence type="ECO:0000256" key="5">
    <source>
        <dbReference type="ARBA" id="ARBA00022691"/>
    </source>
</evidence>